<evidence type="ECO:0000256" key="10">
    <source>
        <dbReference type="ARBA" id="ARBA00023004"/>
    </source>
</evidence>
<dbReference type="InterPro" id="IPR016174">
    <property type="entry name" value="Di-haem_cyt_TM"/>
</dbReference>
<name>W9H2Z1_9PROT</name>
<keyword evidence="16" id="KW-1185">Reference proteome</keyword>
<evidence type="ECO:0000256" key="12">
    <source>
        <dbReference type="ARBA" id="ARBA00072962"/>
    </source>
</evidence>
<dbReference type="GO" id="GO:0005886">
    <property type="term" value="C:plasma membrane"/>
    <property type="evidence" value="ECO:0007669"/>
    <property type="project" value="UniProtKB-SubCell"/>
</dbReference>
<dbReference type="InterPro" id="IPR000516">
    <property type="entry name" value="Ni-dep_Hydgase_cyt-B"/>
</dbReference>
<dbReference type="InterPro" id="IPR051542">
    <property type="entry name" value="Hydrogenase_cytochrome"/>
</dbReference>
<protein>
    <recommendedName>
        <fullName evidence="12">Probable Ni/Fe-hydrogenase B-type cytochrome subunit</fullName>
    </recommendedName>
</protein>
<dbReference type="PATRIC" id="fig|1385369.3.peg.4759"/>
<evidence type="ECO:0000256" key="5">
    <source>
        <dbReference type="ARBA" id="ARBA00022617"/>
    </source>
</evidence>
<evidence type="ECO:0000256" key="4">
    <source>
        <dbReference type="ARBA" id="ARBA00022475"/>
    </source>
</evidence>
<reference evidence="15 16" key="1">
    <citation type="submission" date="2013-08" db="EMBL/GenBank/DDBJ databases">
        <title>The genome sequence of Skermanella stibiiresistens.</title>
        <authorList>
            <person name="Zhu W."/>
            <person name="Wang G."/>
        </authorList>
    </citation>
    <scope>NUCLEOTIDE SEQUENCE [LARGE SCALE GENOMIC DNA]</scope>
    <source>
        <strain evidence="15 16">SB22</strain>
    </source>
</reference>
<keyword evidence="6 13" id="KW-0812">Transmembrane</keyword>
<dbReference type="GO" id="GO:0020037">
    <property type="term" value="F:heme binding"/>
    <property type="evidence" value="ECO:0007669"/>
    <property type="project" value="TreeGrafter"/>
</dbReference>
<dbReference type="InterPro" id="IPR011577">
    <property type="entry name" value="Cyt_b561_bac/Ni-Hgenase"/>
</dbReference>
<evidence type="ECO:0000259" key="14">
    <source>
        <dbReference type="Pfam" id="PF01292"/>
    </source>
</evidence>
<evidence type="ECO:0000256" key="1">
    <source>
        <dbReference type="ARBA" id="ARBA00004651"/>
    </source>
</evidence>
<dbReference type="GO" id="GO:0022904">
    <property type="term" value="P:respiratory electron transport chain"/>
    <property type="evidence" value="ECO:0007669"/>
    <property type="project" value="InterPro"/>
</dbReference>
<evidence type="ECO:0000313" key="15">
    <source>
        <dbReference type="EMBL" id="EWY38113.1"/>
    </source>
</evidence>
<feature type="transmembrane region" description="Helical" evidence="13">
    <location>
        <begin position="45"/>
        <end position="65"/>
    </location>
</feature>
<dbReference type="PROSITE" id="PS00883">
    <property type="entry name" value="NI_HGENASE_CYTB_2"/>
    <property type="match status" value="1"/>
</dbReference>
<dbReference type="Pfam" id="PF01292">
    <property type="entry name" value="Ni_hydr_CYTB"/>
    <property type="match status" value="1"/>
</dbReference>
<comment type="similarity">
    <text evidence="2">Belongs to the HupC/HyaC/HydC family.</text>
</comment>
<dbReference type="Gene3D" id="1.20.950.20">
    <property type="entry name" value="Transmembrane di-heme cytochromes, Chain C"/>
    <property type="match status" value="1"/>
</dbReference>
<evidence type="ECO:0000256" key="6">
    <source>
        <dbReference type="ARBA" id="ARBA00022692"/>
    </source>
</evidence>
<dbReference type="SUPFAM" id="SSF81342">
    <property type="entry name" value="Transmembrane di-heme cytochromes"/>
    <property type="match status" value="1"/>
</dbReference>
<comment type="subcellular location">
    <subcellularLocation>
        <location evidence="1">Cell membrane</location>
        <topology evidence="1">Multi-pass membrane protein</topology>
    </subcellularLocation>
</comment>
<evidence type="ECO:0000256" key="7">
    <source>
        <dbReference type="ARBA" id="ARBA00022723"/>
    </source>
</evidence>
<evidence type="ECO:0000256" key="11">
    <source>
        <dbReference type="ARBA" id="ARBA00023136"/>
    </source>
</evidence>
<dbReference type="Proteomes" id="UP000019486">
    <property type="component" value="Unassembled WGS sequence"/>
</dbReference>
<dbReference type="PANTHER" id="PTHR30485">
    <property type="entry name" value="NI/FE-HYDROGENASE 1 B-TYPE CYTOCHROME SUBUNIT"/>
    <property type="match status" value="1"/>
</dbReference>
<evidence type="ECO:0000256" key="8">
    <source>
        <dbReference type="ARBA" id="ARBA00022982"/>
    </source>
</evidence>
<dbReference type="GO" id="GO:0005506">
    <property type="term" value="F:iron ion binding"/>
    <property type="evidence" value="ECO:0007669"/>
    <property type="project" value="InterPro"/>
</dbReference>
<comment type="caution">
    <text evidence="15">The sequence shown here is derived from an EMBL/GenBank/DDBJ whole genome shotgun (WGS) entry which is preliminary data.</text>
</comment>
<dbReference type="RefSeq" id="WP_157619498.1">
    <property type="nucleotide sequence ID" value="NZ_AVFL01000020.1"/>
</dbReference>
<keyword evidence="3" id="KW-0813">Transport</keyword>
<keyword evidence="9 13" id="KW-1133">Transmembrane helix</keyword>
<evidence type="ECO:0000313" key="16">
    <source>
        <dbReference type="Proteomes" id="UP000019486"/>
    </source>
</evidence>
<dbReference type="EMBL" id="AVFL01000020">
    <property type="protein sequence ID" value="EWY38113.1"/>
    <property type="molecule type" value="Genomic_DNA"/>
</dbReference>
<gene>
    <name evidence="15" type="ORF">N825_14425</name>
</gene>
<dbReference type="NCBIfam" id="TIGR02125">
    <property type="entry name" value="CytB-hydogenase"/>
    <property type="match status" value="1"/>
</dbReference>
<dbReference type="PANTHER" id="PTHR30485:SF0">
    <property type="entry name" value="NI_FE-HYDROGENASE 1 B-TYPE CYTOCHROME SUBUNIT-RELATED"/>
    <property type="match status" value="1"/>
</dbReference>
<sequence length="253" mass="28575">MTAHANQSPLGKPADDDEIADLATARNHLQVRQTAIYVYEWPVRLWHWINAAAIVVLAATGYLIASPLPSLPGEASQHFLMGYIRFAHFTAGFVMAIGMVGRIYWAFVGNVHARQMFILPFWSGKFWREVLVEAQWYAFLRDYPKKYIGHNPLAQLAMVTIYSGGSLFMIVTGFALYSEGAGQGTWFDTLFGWVIPLAGNSQNLHTIHHIGMWVIICFVIIHVYAAVREDIMSRQSMISTMVSGWRMFKDDGK</sequence>
<feature type="transmembrane region" description="Helical" evidence="13">
    <location>
        <begin position="207"/>
        <end position="227"/>
    </location>
</feature>
<dbReference type="FunFam" id="1.20.950.20:FF:000003">
    <property type="entry name" value="Ni/Fe-hydrogenase 1 b-type cytochrome subunit"/>
    <property type="match status" value="1"/>
</dbReference>
<dbReference type="PRINTS" id="PR00161">
    <property type="entry name" value="NIHGNASECYTB"/>
</dbReference>
<accession>W9H2Z1</accession>
<evidence type="ECO:0000256" key="9">
    <source>
        <dbReference type="ARBA" id="ARBA00022989"/>
    </source>
</evidence>
<proteinExistence type="inferred from homology"/>
<keyword evidence="11 13" id="KW-0472">Membrane</keyword>
<keyword evidence="10" id="KW-0408">Iron</keyword>
<feature type="transmembrane region" description="Helical" evidence="13">
    <location>
        <begin position="153"/>
        <end position="177"/>
    </location>
</feature>
<dbReference type="AlphaFoldDB" id="W9H2Z1"/>
<keyword evidence="4" id="KW-1003">Cell membrane</keyword>
<keyword evidence="7" id="KW-0479">Metal-binding</keyword>
<dbReference type="OrthoDB" id="9781740at2"/>
<feature type="transmembrane region" description="Helical" evidence="13">
    <location>
        <begin position="86"/>
        <end position="107"/>
    </location>
</feature>
<evidence type="ECO:0000256" key="3">
    <source>
        <dbReference type="ARBA" id="ARBA00022448"/>
    </source>
</evidence>
<evidence type="ECO:0000256" key="2">
    <source>
        <dbReference type="ARBA" id="ARBA00008622"/>
    </source>
</evidence>
<keyword evidence="8" id="KW-0249">Electron transport</keyword>
<dbReference type="STRING" id="1385369.N825_14425"/>
<feature type="domain" description="Cytochrome b561 bacterial/Ni-hydrogenase" evidence="14">
    <location>
        <begin position="38"/>
        <end position="244"/>
    </location>
</feature>
<evidence type="ECO:0000256" key="13">
    <source>
        <dbReference type="SAM" id="Phobius"/>
    </source>
</evidence>
<keyword evidence="5" id="KW-0349">Heme</keyword>
<organism evidence="15 16">
    <name type="scientific">Skermanella stibiiresistens SB22</name>
    <dbReference type="NCBI Taxonomy" id="1385369"/>
    <lineage>
        <taxon>Bacteria</taxon>
        <taxon>Pseudomonadati</taxon>
        <taxon>Pseudomonadota</taxon>
        <taxon>Alphaproteobacteria</taxon>
        <taxon>Rhodospirillales</taxon>
        <taxon>Azospirillaceae</taxon>
        <taxon>Skermanella</taxon>
    </lineage>
</organism>
<dbReference type="GO" id="GO:0009055">
    <property type="term" value="F:electron transfer activity"/>
    <property type="evidence" value="ECO:0007669"/>
    <property type="project" value="InterPro"/>
</dbReference>